<evidence type="ECO:0000313" key="2">
    <source>
        <dbReference type="EMBL" id="GIY67259.1"/>
    </source>
</evidence>
<dbReference type="AlphaFoldDB" id="A0AAV4VBK2"/>
<name>A0AAV4VBK2_CAEEX</name>
<proteinExistence type="predicted"/>
<feature type="region of interest" description="Disordered" evidence="1">
    <location>
        <begin position="115"/>
        <end position="136"/>
    </location>
</feature>
<accession>A0AAV4VBK2</accession>
<sequence length="136" mass="15035">MSLLLSVGQPRCRVVDISDIYGVVGHVDVRVSISTAVGVNQTVWMVGSRANSNREEEFDGAAFGLLQGRRSDGHSSKNVASRIPKFTFDPERVSDARRCHGDYIRTNFAEDKLYGYRRIPTPMPRGKAPPGGDARR</sequence>
<gene>
    <name evidence="2" type="ORF">CEXT_285541</name>
</gene>
<dbReference type="EMBL" id="BPLR01014219">
    <property type="protein sequence ID" value="GIY67259.1"/>
    <property type="molecule type" value="Genomic_DNA"/>
</dbReference>
<keyword evidence="3" id="KW-1185">Reference proteome</keyword>
<reference evidence="2 3" key="1">
    <citation type="submission" date="2021-06" db="EMBL/GenBank/DDBJ databases">
        <title>Caerostris extrusa draft genome.</title>
        <authorList>
            <person name="Kono N."/>
            <person name="Arakawa K."/>
        </authorList>
    </citation>
    <scope>NUCLEOTIDE SEQUENCE [LARGE SCALE GENOMIC DNA]</scope>
</reference>
<evidence type="ECO:0000313" key="3">
    <source>
        <dbReference type="Proteomes" id="UP001054945"/>
    </source>
</evidence>
<organism evidence="2 3">
    <name type="scientific">Caerostris extrusa</name>
    <name type="common">Bark spider</name>
    <name type="synonym">Caerostris bankana</name>
    <dbReference type="NCBI Taxonomy" id="172846"/>
    <lineage>
        <taxon>Eukaryota</taxon>
        <taxon>Metazoa</taxon>
        <taxon>Ecdysozoa</taxon>
        <taxon>Arthropoda</taxon>
        <taxon>Chelicerata</taxon>
        <taxon>Arachnida</taxon>
        <taxon>Araneae</taxon>
        <taxon>Araneomorphae</taxon>
        <taxon>Entelegynae</taxon>
        <taxon>Araneoidea</taxon>
        <taxon>Araneidae</taxon>
        <taxon>Caerostris</taxon>
    </lineage>
</organism>
<dbReference type="Proteomes" id="UP001054945">
    <property type="component" value="Unassembled WGS sequence"/>
</dbReference>
<comment type="caution">
    <text evidence="2">The sequence shown here is derived from an EMBL/GenBank/DDBJ whole genome shotgun (WGS) entry which is preliminary data.</text>
</comment>
<evidence type="ECO:0000256" key="1">
    <source>
        <dbReference type="SAM" id="MobiDB-lite"/>
    </source>
</evidence>
<protein>
    <submittedName>
        <fullName evidence="2">Uncharacterized protein</fullName>
    </submittedName>
</protein>